<evidence type="ECO:0000313" key="1">
    <source>
        <dbReference type="EMBL" id="TRX76531.1"/>
    </source>
</evidence>
<organism evidence="1 2">
    <name type="scientific">Pseudomonas mangiferae</name>
    <dbReference type="NCBI Taxonomy" id="2593654"/>
    <lineage>
        <taxon>Bacteria</taxon>
        <taxon>Pseudomonadati</taxon>
        <taxon>Pseudomonadota</taxon>
        <taxon>Gammaproteobacteria</taxon>
        <taxon>Pseudomonadales</taxon>
        <taxon>Pseudomonadaceae</taxon>
        <taxon>Pseudomonas</taxon>
    </lineage>
</organism>
<gene>
    <name evidence="1" type="ORF">FM069_00470</name>
</gene>
<keyword evidence="2" id="KW-1185">Reference proteome</keyword>
<comment type="caution">
    <text evidence="1">The sequence shown here is derived from an EMBL/GenBank/DDBJ whole genome shotgun (WGS) entry which is preliminary data.</text>
</comment>
<dbReference type="EMBL" id="VJOY01000001">
    <property type="protein sequence ID" value="TRX76531.1"/>
    <property type="molecule type" value="Genomic_DNA"/>
</dbReference>
<name>A0A553H448_9PSED</name>
<protein>
    <submittedName>
        <fullName evidence="1">Uncharacterized protein</fullName>
    </submittedName>
</protein>
<dbReference type="AlphaFoldDB" id="A0A553H448"/>
<evidence type="ECO:0000313" key="2">
    <source>
        <dbReference type="Proteomes" id="UP000315235"/>
    </source>
</evidence>
<dbReference type="OrthoDB" id="7008133at2"/>
<sequence>MLNRGSSYHAFSSSGPADRYFEKTLPDGRRLEIHGRRSAANGLEVFFGVYDAAGGQLAEQHHTHCQTLTLEAAMIWAAALARPSWLEDIQIASDPAPLGRPKVNLSPR</sequence>
<dbReference type="Proteomes" id="UP000315235">
    <property type="component" value="Unassembled WGS sequence"/>
</dbReference>
<reference evidence="1 2" key="1">
    <citation type="submission" date="2019-07" db="EMBL/GenBank/DDBJ databases">
        <title>Pseudomonas mangiferae sp. nov., isolated from bark of mango tree in Thailand.</title>
        <authorList>
            <person name="Srisuk N."/>
            <person name="Anurat P."/>
        </authorList>
    </citation>
    <scope>NUCLEOTIDE SEQUENCE [LARGE SCALE GENOMIC DNA]</scope>
    <source>
        <strain evidence="1 2">DMKU_BBB3-04</strain>
    </source>
</reference>
<accession>A0A553H448</accession>
<dbReference type="RefSeq" id="WP_143486162.1">
    <property type="nucleotide sequence ID" value="NZ_VJOY01000001.1"/>
</dbReference>
<proteinExistence type="predicted"/>